<evidence type="ECO:0000313" key="1">
    <source>
        <dbReference type="EMBL" id="KAJ9661788.1"/>
    </source>
</evidence>
<keyword evidence="2" id="KW-1185">Reference proteome</keyword>
<dbReference type="EMBL" id="JAPDRQ010000020">
    <property type="protein sequence ID" value="KAJ9661788.1"/>
    <property type="molecule type" value="Genomic_DNA"/>
</dbReference>
<accession>A0ACC3AGM5</accession>
<sequence length="265" mass="30019">MPCPQRFQAALQETVTTEDGVKMYTWRAVRRQHLRMLRKQTRTIVFFMALIEALRVGVVDIVYAGHNGTKAPGPEDYGIAYNVGYFISWLYMCLFAIVFVPLFSWWLPKLSSDDVSKPSKADKVAQLLMKLNMILLPACVGLSLVKHIYYVLSALVYVDGHAVEGRKLPANTRKNWLVRLLLLGGIFTSVTLGRGAFYILEEMDLAHVKPVEYLVIVLPIQINLGILFASAIQFKVEQRAVRKQTKIRDAEAVKYPGEKQSLIET</sequence>
<proteinExistence type="predicted"/>
<comment type="caution">
    <text evidence="1">The sequence shown here is derived from an EMBL/GenBank/DDBJ whole genome shotgun (WGS) entry which is preliminary data.</text>
</comment>
<gene>
    <name evidence="1" type="ORF">H2198_001753</name>
</gene>
<evidence type="ECO:0000313" key="2">
    <source>
        <dbReference type="Proteomes" id="UP001172386"/>
    </source>
</evidence>
<dbReference type="Proteomes" id="UP001172386">
    <property type="component" value="Unassembled WGS sequence"/>
</dbReference>
<reference evidence="1" key="1">
    <citation type="submission" date="2022-10" db="EMBL/GenBank/DDBJ databases">
        <title>Culturing micro-colonial fungi from biological soil crusts in the Mojave desert and describing Neophaeococcomyces mojavensis, and introducing the new genera and species Taxawa tesnikishii.</title>
        <authorList>
            <person name="Kurbessoian T."/>
            <person name="Stajich J.E."/>
        </authorList>
    </citation>
    <scope>NUCLEOTIDE SEQUENCE</scope>
    <source>
        <strain evidence="1">JES_112</strain>
    </source>
</reference>
<protein>
    <submittedName>
        <fullName evidence="1">Uncharacterized protein</fullName>
    </submittedName>
</protein>
<name>A0ACC3AGM5_9EURO</name>
<organism evidence="1 2">
    <name type="scientific">Neophaeococcomyces mojaviensis</name>
    <dbReference type="NCBI Taxonomy" id="3383035"/>
    <lineage>
        <taxon>Eukaryota</taxon>
        <taxon>Fungi</taxon>
        <taxon>Dikarya</taxon>
        <taxon>Ascomycota</taxon>
        <taxon>Pezizomycotina</taxon>
        <taxon>Eurotiomycetes</taxon>
        <taxon>Chaetothyriomycetidae</taxon>
        <taxon>Chaetothyriales</taxon>
        <taxon>Chaetothyriales incertae sedis</taxon>
        <taxon>Neophaeococcomyces</taxon>
    </lineage>
</organism>